<name>A0AAD5TP38_9FUNG</name>
<feature type="compositionally biased region" description="Low complexity" evidence="1">
    <location>
        <begin position="54"/>
        <end position="64"/>
    </location>
</feature>
<evidence type="ECO:0008006" key="4">
    <source>
        <dbReference type="Google" id="ProtNLM"/>
    </source>
</evidence>
<feature type="region of interest" description="Disordered" evidence="1">
    <location>
        <begin position="132"/>
        <end position="169"/>
    </location>
</feature>
<protein>
    <recommendedName>
        <fullName evidence="4">CUE domain-containing protein</fullName>
    </recommendedName>
</protein>
<feature type="compositionally biased region" description="Basic and acidic residues" evidence="1">
    <location>
        <begin position="224"/>
        <end position="233"/>
    </location>
</feature>
<reference evidence="2" key="1">
    <citation type="submission" date="2020-05" db="EMBL/GenBank/DDBJ databases">
        <title>Phylogenomic resolution of chytrid fungi.</title>
        <authorList>
            <person name="Stajich J.E."/>
            <person name="Amses K."/>
            <person name="Simmons R."/>
            <person name="Seto K."/>
            <person name="Myers J."/>
            <person name="Bonds A."/>
            <person name="Quandt C.A."/>
            <person name="Barry K."/>
            <person name="Liu P."/>
            <person name="Grigoriev I."/>
            <person name="Longcore J.E."/>
            <person name="James T.Y."/>
        </authorList>
    </citation>
    <scope>NUCLEOTIDE SEQUENCE</scope>
    <source>
        <strain evidence="2">JEL0379</strain>
    </source>
</reference>
<comment type="caution">
    <text evidence="2">The sequence shown here is derived from an EMBL/GenBank/DDBJ whole genome shotgun (WGS) entry which is preliminary data.</text>
</comment>
<feature type="compositionally biased region" description="Basic and acidic residues" evidence="1">
    <location>
        <begin position="149"/>
        <end position="165"/>
    </location>
</feature>
<gene>
    <name evidence="2" type="ORF">HDU87_004266</name>
</gene>
<evidence type="ECO:0000256" key="1">
    <source>
        <dbReference type="SAM" id="MobiDB-lite"/>
    </source>
</evidence>
<evidence type="ECO:0000313" key="3">
    <source>
        <dbReference type="Proteomes" id="UP001212152"/>
    </source>
</evidence>
<proteinExistence type="predicted"/>
<feature type="compositionally biased region" description="Basic and acidic residues" evidence="1">
    <location>
        <begin position="72"/>
        <end position="82"/>
    </location>
</feature>
<dbReference type="EMBL" id="JADGJQ010000031">
    <property type="protein sequence ID" value="KAJ3177744.1"/>
    <property type="molecule type" value="Genomic_DNA"/>
</dbReference>
<keyword evidence="3" id="KW-1185">Reference proteome</keyword>
<dbReference type="AlphaFoldDB" id="A0AAD5TP38"/>
<sequence>MDAALAAQEQQLSTWFPTISQRRLRQALAAGGSLTAALDFLLRDEDDHEGDDGAGPAARAPVVPTIDLTDDAPPRHARKEDPPAAPVEVDPLHYLCELFPDAAIEYLRELLKKHPGEATVALVSEAVLEADGSYPKRSDQPAPGKNKRKAEDDGHSKRDNKRARGDYTTIQGEPMPAAYEERTYNQLTLAPPLEWLSPLPITQGTSRAYPPQGIGSIFRPGGRHRAESQERATTRMRLLL</sequence>
<organism evidence="2 3">
    <name type="scientific">Geranomyces variabilis</name>
    <dbReference type="NCBI Taxonomy" id="109894"/>
    <lineage>
        <taxon>Eukaryota</taxon>
        <taxon>Fungi</taxon>
        <taxon>Fungi incertae sedis</taxon>
        <taxon>Chytridiomycota</taxon>
        <taxon>Chytridiomycota incertae sedis</taxon>
        <taxon>Chytridiomycetes</taxon>
        <taxon>Spizellomycetales</taxon>
        <taxon>Powellomycetaceae</taxon>
        <taxon>Geranomyces</taxon>
    </lineage>
</organism>
<feature type="region of interest" description="Disordered" evidence="1">
    <location>
        <begin position="203"/>
        <end position="240"/>
    </location>
</feature>
<dbReference type="Proteomes" id="UP001212152">
    <property type="component" value="Unassembled WGS sequence"/>
</dbReference>
<evidence type="ECO:0000313" key="2">
    <source>
        <dbReference type="EMBL" id="KAJ3177744.1"/>
    </source>
</evidence>
<feature type="region of interest" description="Disordered" evidence="1">
    <location>
        <begin position="45"/>
        <end position="87"/>
    </location>
</feature>
<accession>A0AAD5TP38</accession>